<proteinExistence type="predicted"/>
<keyword evidence="3" id="KW-1185">Reference proteome</keyword>
<sequence length="149" mass="15271">MTLARCFAGLEAGSVSAGNDGSVGVEVESRGSEEHLGAADVDVAFQVLGLFVGDRQSDGTGSDGGAQRDEGTDGGHGGDVWTVRREDERGAAAQQVAEEVPLQADVEVCFGFFHGHEGGDERPGVPIRPTSAGLLRQVFPGEQACGGTT</sequence>
<protein>
    <submittedName>
        <fullName evidence="2">Uncharacterized protein</fullName>
    </submittedName>
</protein>
<reference evidence="2 3" key="1">
    <citation type="submission" date="2020-10" db="EMBL/GenBank/DDBJ databases">
        <title>Streptomyces ferrugineus complate genome analysis.</title>
        <authorList>
            <person name="Anwar N."/>
        </authorList>
    </citation>
    <scope>NUCLEOTIDE SEQUENCE [LARGE SCALE GENOMIC DNA]</scope>
    <source>
        <strain evidence="2 3">CCTCC AA2014009</strain>
    </source>
</reference>
<gene>
    <name evidence="2" type="ORF">IM697_23590</name>
</gene>
<organism evidence="2 3">
    <name type="scientific">Streptomyces ferrugineus</name>
    <dbReference type="NCBI Taxonomy" id="1413221"/>
    <lineage>
        <taxon>Bacteria</taxon>
        <taxon>Bacillati</taxon>
        <taxon>Actinomycetota</taxon>
        <taxon>Actinomycetes</taxon>
        <taxon>Kitasatosporales</taxon>
        <taxon>Streptomycetaceae</taxon>
        <taxon>Streptomyces</taxon>
    </lineage>
</organism>
<accession>A0A7M2SZ36</accession>
<dbReference type="AlphaFoldDB" id="A0A7M2SZ36"/>
<name>A0A7M2SZ36_9ACTN</name>
<evidence type="ECO:0000256" key="1">
    <source>
        <dbReference type="SAM" id="MobiDB-lite"/>
    </source>
</evidence>
<evidence type="ECO:0000313" key="3">
    <source>
        <dbReference type="Proteomes" id="UP000594205"/>
    </source>
</evidence>
<feature type="region of interest" description="Disordered" evidence="1">
    <location>
        <begin position="54"/>
        <end position="81"/>
    </location>
</feature>
<dbReference type="KEGG" id="sfeu:IM697_23590"/>
<evidence type="ECO:0000313" key="2">
    <source>
        <dbReference type="EMBL" id="QOV41586.1"/>
    </source>
</evidence>
<dbReference type="EMBL" id="CP063373">
    <property type="protein sequence ID" value="QOV41586.1"/>
    <property type="molecule type" value="Genomic_DNA"/>
</dbReference>
<dbReference type="Proteomes" id="UP000594205">
    <property type="component" value="Chromosome"/>
</dbReference>